<dbReference type="SUPFAM" id="SSF47986">
    <property type="entry name" value="DEATH domain"/>
    <property type="match status" value="1"/>
</dbReference>
<dbReference type="STRING" id="303518.ENSPNYP00000018421"/>
<dbReference type="CDD" id="cd08330">
    <property type="entry name" value="CARD_ASC_NALP1"/>
    <property type="match status" value="1"/>
</dbReference>
<dbReference type="PANTHER" id="PTHR46985:SF2">
    <property type="entry name" value="APOPTOSIS-ASSOCIATED SPECK-LIKE PROTEIN CONTAINING A CARD"/>
    <property type="match status" value="1"/>
</dbReference>
<evidence type="ECO:0000256" key="2">
    <source>
        <dbReference type="ARBA" id="ARBA00022490"/>
    </source>
</evidence>
<dbReference type="PANTHER" id="PTHR46985">
    <property type="entry name" value="NACHT, LRR AND PYD DOMAINS-CONTAINING PROTEIN 1"/>
    <property type="match status" value="1"/>
</dbReference>
<reference evidence="7" key="1">
    <citation type="submission" date="2023-09" db="UniProtKB">
        <authorList>
            <consortium name="Ensembl"/>
        </authorList>
    </citation>
    <scope>IDENTIFICATION</scope>
</reference>
<dbReference type="GO" id="GO:0006954">
    <property type="term" value="P:inflammatory response"/>
    <property type="evidence" value="ECO:0007669"/>
    <property type="project" value="UniProtKB-KW"/>
</dbReference>
<evidence type="ECO:0000256" key="4">
    <source>
        <dbReference type="ARBA" id="ARBA00022859"/>
    </source>
</evidence>
<proteinExistence type="predicted"/>
<keyword evidence="3" id="KW-0399">Innate immunity</keyword>
<sequence>PLKTPTPADFVDRNRAQLIQEVSEVLAIAEELGDLVHPEAYSKIRAKPTSQDKMRELFERTLRSGGVKVKAAFFDALEKHHPELVERLGMICSY</sequence>
<dbReference type="GO" id="GO:0005829">
    <property type="term" value="C:cytosol"/>
    <property type="evidence" value="ECO:0007669"/>
    <property type="project" value="UniProtKB-SubCell"/>
</dbReference>
<feature type="domain" description="CARD" evidence="6">
    <location>
        <begin position="3"/>
        <end position="88"/>
    </location>
</feature>
<dbReference type="GeneTree" id="ENSGT00940000177521"/>
<dbReference type="InterPro" id="IPR033516">
    <property type="entry name" value="CARD8/ASC/NALP1_CARD"/>
</dbReference>
<dbReference type="InterPro" id="IPR011029">
    <property type="entry name" value="DEATH-like_dom_sf"/>
</dbReference>
<comment type="subcellular location">
    <subcellularLocation>
        <location evidence="1">Cytoplasm</location>
        <location evidence="1">Cytosol</location>
    </subcellularLocation>
</comment>
<dbReference type="AlphaFoldDB" id="A0A3B4G9X9"/>
<organism evidence="7">
    <name type="scientific">Pundamilia nyererei</name>
    <dbReference type="NCBI Taxonomy" id="303518"/>
    <lineage>
        <taxon>Eukaryota</taxon>
        <taxon>Metazoa</taxon>
        <taxon>Chordata</taxon>
        <taxon>Craniata</taxon>
        <taxon>Vertebrata</taxon>
        <taxon>Euteleostomi</taxon>
        <taxon>Actinopterygii</taxon>
        <taxon>Neopterygii</taxon>
        <taxon>Teleostei</taxon>
        <taxon>Neoteleostei</taxon>
        <taxon>Acanthomorphata</taxon>
        <taxon>Ovalentaria</taxon>
        <taxon>Cichlomorphae</taxon>
        <taxon>Cichliformes</taxon>
        <taxon>Cichlidae</taxon>
        <taxon>African cichlids</taxon>
        <taxon>Pseudocrenilabrinae</taxon>
        <taxon>Haplochromini</taxon>
        <taxon>Pundamilia</taxon>
    </lineage>
</organism>
<keyword evidence="2" id="KW-0963">Cytoplasm</keyword>
<dbReference type="Gene3D" id="1.10.533.10">
    <property type="entry name" value="Death Domain, Fas"/>
    <property type="match status" value="1"/>
</dbReference>
<evidence type="ECO:0000313" key="7">
    <source>
        <dbReference type="Ensembl" id="ENSPNYP00000018421.1"/>
    </source>
</evidence>
<dbReference type="InterPro" id="IPR001315">
    <property type="entry name" value="CARD"/>
</dbReference>
<dbReference type="InterPro" id="IPR051249">
    <property type="entry name" value="NLRP_Inflammasome"/>
</dbReference>
<evidence type="ECO:0000259" key="6">
    <source>
        <dbReference type="PROSITE" id="PS50209"/>
    </source>
</evidence>
<dbReference type="Pfam" id="PF00619">
    <property type="entry name" value="CARD"/>
    <property type="match status" value="1"/>
</dbReference>
<dbReference type="GO" id="GO:0042981">
    <property type="term" value="P:regulation of apoptotic process"/>
    <property type="evidence" value="ECO:0007669"/>
    <property type="project" value="InterPro"/>
</dbReference>
<dbReference type="GO" id="GO:0045087">
    <property type="term" value="P:innate immune response"/>
    <property type="evidence" value="ECO:0007669"/>
    <property type="project" value="UniProtKB-KW"/>
</dbReference>
<evidence type="ECO:0000256" key="1">
    <source>
        <dbReference type="ARBA" id="ARBA00004514"/>
    </source>
</evidence>
<protein>
    <recommendedName>
        <fullName evidence="6">CARD domain-containing protein</fullName>
    </recommendedName>
</protein>
<keyword evidence="4" id="KW-0391">Immunity</keyword>
<accession>A0A3B4G9X9</accession>
<keyword evidence="5" id="KW-0395">Inflammatory response</keyword>
<evidence type="ECO:0000256" key="5">
    <source>
        <dbReference type="ARBA" id="ARBA00023198"/>
    </source>
</evidence>
<evidence type="ECO:0000256" key="3">
    <source>
        <dbReference type="ARBA" id="ARBA00022588"/>
    </source>
</evidence>
<dbReference type="Ensembl" id="ENSPNYT00000018883.1">
    <property type="protein sequence ID" value="ENSPNYP00000018421.1"/>
    <property type="gene ID" value="ENSPNYG00000013928.1"/>
</dbReference>
<dbReference type="PROSITE" id="PS50209">
    <property type="entry name" value="CARD"/>
    <property type="match status" value="1"/>
</dbReference>
<name>A0A3B4G9X9_9CICH</name>